<proteinExistence type="predicted"/>
<keyword evidence="2" id="KW-1185">Reference proteome</keyword>
<evidence type="ECO:0000313" key="2">
    <source>
        <dbReference type="Proteomes" id="UP000828251"/>
    </source>
</evidence>
<protein>
    <submittedName>
        <fullName evidence="1">Uncharacterized protein</fullName>
    </submittedName>
</protein>
<accession>A0A9D3U9I6</accession>
<sequence>MLQRSKGENSLGAQTLKRFKMGLTFCCNMGNSGMTDSTAKEQGCTINKIILQNKILLIENRRLRLENDELNIDEM</sequence>
<evidence type="ECO:0000313" key="1">
    <source>
        <dbReference type="EMBL" id="KAH1032290.1"/>
    </source>
</evidence>
<dbReference type="EMBL" id="JAIQCV010000013">
    <property type="protein sequence ID" value="KAH1032290.1"/>
    <property type="molecule type" value="Genomic_DNA"/>
</dbReference>
<comment type="caution">
    <text evidence="1">The sequence shown here is derived from an EMBL/GenBank/DDBJ whole genome shotgun (WGS) entry which is preliminary data.</text>
</comment>
<dbReference type="Proteomes" id="UP000828251">
    <property type="component" value="Unassembled WGS sequence"/>
</dbReference>
<reference evidence="1 2" key="1">
    <citation type="journal article" date="2021" name="Plant Biotechnol. J.">
        <title>Multi-omics assisted identification of the key and species-specific regulatory components of drought-tolerant mechanisms in Gossypium stocksii.</title>
        <authorList>
            <person name="Yu D."/>
            <person name="Ke L."/>
            <person name="Zhang D."/>
            <person name="Wu Y."/>
            <person name="Sun Y."/>
            <person name="Mei J."/>
            <person name="Sun J."/>
            <person name="Sun Y."/>
        </authorList>
    </citation>
    <scope>NUCLEOTIDE SEQUENCE [LARGE SCALE GENOMIC DNA]</scope>
    <source>
        <strain evidence="2">cv. E1</strain>
        <tissue evidence="1">Leaf</tissue>
    </source>
</reference>
<name>A0A9D3U9I6_9ROSI</name>
<dbReference type="AlphaFoldDB" id="A0A9D3U9I6"/>
<gene>
    <name evidence="1" type="ORF">J1N35_044464</name>
</gene>
<organism evidence="1 2">
    <name type="scientific">Gossypium stocksii</name>
    <dbReference type="NCBI Taxonomy" id="47602"/>
    <lineage>
        <taxon>Eukaryota</taxon>
        <taxon>Viridiplantae</taxon>
        <taxon>Streptophyta</taxon>
        <taxon>Embryophyta</taxon>
        <taxon>Tracheophyta</taxon>
        <taxon>Spermatophyta</taxon>
        <taxon>Magnoliopsida</taxon>
        <taxon>eudicotyledons</taxon>
        <taxon>Gunneridae</taxon>
        <taxon>Pentapetalae</taxon>
        <taxon>rosids</taxon>
        <taxon>malvids</taxon>
        <taxon>Malvales</taxon>
        <taxon>Malvaceae</taxon>
        <taxon>Malvoideae</taxon>
        <taxon>Gossypium</taxon>
    </lineage>
</organism>